<keyword evidence="2" id="KW-1133">Transmembrane helix</keyword>
<dbReference type="Pfam" id="PF09713">
    <property type="entry name" value="A_thal_3526"/>
    <property type="match status" value="1"/>
</dbReference>
<keyword evidence="2" id="KW-0472">Membrane</keyword>
<feature type="region of interest" description="Disordered" evidence="1">
    <location>
        <begin position="1"/>
        <end position="35"/>
    </location>
</feature>
<dbReference type="PANTHER" id="PTHR31871:SF9">
    <property type="entry name" value="HELICASE WITH ZINC FINGER PROTEIN"/>
    <property type="match status" value="1"/>
</dbReference>
<feature type="compositionally biased region" description="Polar residues" evidence="1">
    <location>
        <begin position="1"/>
        <end position="18"/>
    </location>
</feature>
<dbReference type="Proteomes" id="UP000324705">
    <property type="component" value="Chromosome 3A"/>
</dbReference>
<organism evidence="3 4">
    <name type="scientific">Triticum turgidum subsp. durum</name>
    <name type="common">Durum wheat</name>
    <name type="synonym">Triticum durum</name>
    <dbReference type="NCBI Taxonomy" id="4567"/>
    <lineage>
        <taxon>Eukaryota</taxon>
        <taxon>Viridiplantae</taxon>
        <taxon>Streptophyta</taxon>
        <taxon>Embryophyta</taxon>
        <taxon>Tracheophyta</taxon>
        <taxon>Spermatophyta</taxon>
        <taxon>Magnoliopsida</taxon>
        <taxon>Liliopsida</taxon>
        <taxon>Poales</taxon>
        <taxon>Poaceae</taxon>
        <taxon>BOP clade</taxon>
        <taxon>Pooideae</taxon>
        <taxon>Triticodae</taxon>
        <taxon>Triticeae</taxon>
        <taxon>Triticinae</taxon>
        <taxon>Triticum</taxon>
    </lineage>
</organism>
<dbReference type="AlphaFoldDB" id="A0A9R0RC18"/>
<evidence type="ECO:0000313" key="4">
    <source>
        <dbReference type="Proteomes" id="UP000324705"/>
    </source>
</evidence>
<keyword evidence="4" id="KW-1185">Reference proteome</keyword>
<accession>A0A9R0RC18</accession>
<sequence length="136" mass="14977">MSPQGTNEVQSNQLNTMATDAPAGDPGSLTVASNDNRKVSREDIELVQNLIERCLQLYMTKGEVVRTLSSRARIEPGFTTLGNVANSVADDIPVWGSFLYLLVYLSVCFFHVIQSTSVILLQYAQILPIRSMNKLA</sequence>
<proteinExistence type="predicted"/>
<keyword evidence="2" id="KW-0812">Transmembrane</keyword>
<dbReference type="NCBIfam" id="TIGR01589">
    <property type="entry name" value="A_thal_3526"/>
    <property type="match status" value="1"/>
</dbReference>
<dbReference type="InterPro" id="IPR006476">
    <property type="entry name" value="CHP01589_pln"/>
</dbReference>
<dbReference type="EMBL" id="LT934115">
    <property type="protein sequence ID" value="VAH57635.1"/>
    <property type="molecule type" value="Genomic_DNA"/>
</dbReference>
<dbReference type="Gramene" id="TRITD3Av1G031550.7">
    <property type="protein sequence ID" value="TRITD3Av1G031550.7"/>
    <property type="gene ID" value="TRITD3Av1G031550"/>
</dbReference>
<feature type="transmembrane region" description="Helical" evidence="2">
    <location>
        <begin position="98"/>
        <end position="124"/>
    </location>
</feature>
<evidence type="ECO:0000256" key="1">
    <source>
        <dbReference type="SAM" id="MobiDB-lite"/>
    </source>
</evidence>
<dbReference type="PANTHER" id="PTHR31871">
    <property type="entry name" value="OS02G0137100 PROTEIN"/>
    <property type="match status" value="1"/>
</dbReference>
<gene>
    <name evidence="3" type="ORF">TRITD_3Av1G031550</name>
</gene>
<evidence type="ECO:0000313" key="3">
    <source>
        <dbReference type="EMBL" id="VAH57635.1"/>
    </source>
</evidence>
<protein>
    <submittedName>
        <fullName evidence="3">Uncharacterized protein</fullName>
    </submittedName>
</protein>
<reference evidence="3 4" key="1">
    <citation type="submission" date="2017-09" db="EMBL/GenBank/DDBJ databases">
        <authorList>
            <consortium name="International Durum Wheat Genome Sequencing Consortium (IDWGSC)"/>
            <person name="Milanesi L."/>
        </authorList>
    </citation>
    <scope>NUCLEOTIDE SEQUENCE [LARGE SCALE GENOMIC DNA]</scope>
    <source>
        <strain evidence="4">cv. Svevo</strain>
    </source>
</reference>
<name>A0A9R0RC18_TRITD</name>
<evidence type="ECO:0000256" key="2">
    <source>
        <dbReference type="SAM" id="Phobius"/>
    </source>
</evidence>